<dbReference type="Gene3D" id="1.25.10.10">
    <property type="entry name" value="Leucine-rich Repeat Variant"/>
    <property type="match status" value="1"/>
</dbReference>
<dbReference type="Proteomes" id="UP001168528">
    <property type="component" value="Unassembled WGS sequence"/>
</dbReference>
<keyword evidence="2" id="KW-1185">Reference proteome</keyword>
<name>A0ABT8R8R2_9BACT</name>
<protein>
    <submittedName>
        <fullName evidence="1">HEAT repeat domain-containing protein</fullName>
    </submittedName>
</protein>
<dbReference type="InterPro" id="IPR016024">
    <property type="entry name" value="ARM-type_fold"/>
</dbReference>
<dbReference type="Pfam" id="PF13646">
    <property type="entry name" value="HEAT_2"/>
    <property type="match status" value="1"/>
</dbReference>
<evidence type="ECO:0000313" key="1">
    <source>
        <dbReference type="EMBL" id="MDO1447653.1"/>
    </source>
</evidence>
<sequence>MKMIDIEALVEKYDAGETTLEEEDQLAKYFSQEKVPAHLEVYAAQFRMFAQKKEESASEQEDIAHFLAKVEATKAVAAPVKQPFQVWVQWGMRIAAGISLVLLGFVAGKWYEQTNLADDAGISTVTTASTNELKLMKQVLMTSQDESSSASDRIQAVNQVQQLEQADKELVQLLINTMNFDPNINVRIAASEALFQFNDDPMVRLALVNSLKIQKDPAIQLTLIDMLIQLKETRAVDTMRKLLQSEEVLDVVKTKAEQGIGTLS</sequence>
<evidence type="ECO:0000313" key="2">
    <source>
        <dbReference type="Proteomes" id="UP001168528"/>
    </source>
</evidence>
<gene>
    <name evidence="1" type="ORF">Q0590_15390</name>
</gene>
<reference evidence="1" key="1">
    <citation type="submission" date="2023-07" db="EMBL/GenBank/DDBJ databases">
        <title>The genome sequence of Rhodocytophaga aerolata KACC 12507.</title>
        <authorList>
            <person name="Zhang X."/>
        </authorList>
    </citation>
    <scope>NUCLEOTIDE SEQUENCE</scope>
    <source>
        <strain evidence="1">KACC 12507</strain>
    </source>
</reference>
<dbReference type="InterPro" id="IPR011989">
    <property type="entry name" value="ARM-like"/>
</dbReference>
<dbReference type="SUPFAM" id="SSF48371">
    <property type="entry name" value="ARM repeat"/>
    <property type="match status" value="1"/>
</dbReference>
<dbReference type="EMBL" id="JAUKPO010000008">
    <property type="protein sequence ID" value="MDO1447653.1"/>
    <property type="molecule type" value="Genomic_DNA"/>
</dbReference>
<comment type="caution">
    <text evidence="1">The sequence shown here is derived from an EMBL/GenBank/DDBJ whole genome shotgun (WGS) entry which is preliminary data.</text>
</comment>
<accession>A0ABT8R8R2</accession>
<dbReference type="RefSeq" id="WP_302038458.1">
    <property type="nucleotide sequence ID" value="NZ_JAUKPO010000008.1"/>
</dbReference>
<organism evidence="1 2">
    <name type="scientific">Rhodocytophaga aerolata</name>
    <dbReference type="NCBI Taxonomy" id="455078"/>
    <lineage>
        <taxon>Bacteria</taxon>
        <taxon>Pseudomonadati</taxon>
        <taxon>Bacteroidota</taxon>
        <taxon>Cytophagia</taxon>
        <taxon>Cytophagales</taxon>
        <taxon>Rhodocytophagaceae</taxon>
        <taxon>Rhodocytophaga</taxon>
    </lineage>
</organism>
<proteinExistence type="predicted"/>